<dbReference type="InterPro" id="IPR041549">
    <property type="entry name" value="IMPa_helical"/>
</dbReference>
<evidence type="ECO:0000313" key="4">
    <source>
        <dbReference type="Proteomes" id="UP000293483"/>
    </source>
</evidence>
<sequence>MKQMISMALAVSMAGLVACGGGSGNADSSSQNSGSETSSSVGNPAPTTNQRISSALLSGNVSGLESTDKKMLLEQAITEANAQNNYISGVLSSIYAGNVDPTLNIGTGTSTSIGVQSATTAIPYIVSNGGRGMAALTSLGKGRGMAYGANVLNWMANNNKETQHYPLFLRGFTWLVTGSATGALPSTIKYVAAGYDSATVSKFITRTGSAGQALNCNVTDSSNACWEEADLIVFGGSVAASNELGTLVRKYLDAGKSVMYMQPGWTEAAGGRQVVTAMGMTMGGYPGNYYAGENNVKVEGKTTAEALDYLMITGVKFSSLITSLELLKNDNPAVNLTEDTSPVTPFSNVMTELSTLNSSNINIFDGDRSYLLYRLLVLWADMERPSTVYGSISRSNPASFMKAYASDAFQWYARSSSTATATGQGDYMPASAQLLTPSTSAEVVEVTIPQNSGVTLIGRGALPGKAVEIEVVDAAGVGSLSVQTSLLRTWGDPLTDASDRYPRPLRPQSFTVKLNNGVNYFTTPNGGPLMLNYSGATADSVVKLRIKGTVKYSHFDYTREPSTSEISDAAAALTAGTYGWQTTKVIGGEIQQVMKYAKTAIGSIAPEAYANTYIRDGLFKSNHITNGYNDAGMTATVSSVCGGLDWTCDGSVHKEPVVQHFVGWIATCGFLCSGNPIDGSAGVGLGWGYAHEMGHNTVQRIMRITPNGTNGCVVECDNNILASATAMRVLETLGVAVDNGHPLDYAGTYNDIIAARKLGLSNAAYLTEMQNRIWSSMGYQNKMRTLHFQLGFQFAKYRVGLNQPTMTSTLDYLALLTKGDRLVNKTFTVDSASKYAMGRYTAATAKTIANHDLLYVLSSKIIGKDMRNIFWMYGIPLSNDALNSVSDLGLAIAPYSYYALPVGKHNTLTAGRWIDLSNNATPAWPF</sequence>
<dbReference type="EMBL" id="SGSU01000019">
    <property type="protein sequence ID" value="RZG64925.1"/>
    <property type="molecule type" value="Genomic_DNA"/>
</dbReference>
<dbReference type="PROSITE" id="PS51723">
    <property type="entry name" value="PEPTIDASE_M60"/>
    <property type="match status" value="1"/>
</dbReference>
<feature type="region of interest" description="Disordered" evidence="1">
    <location>
        <begin position="22"/>
        <end position="50"/>
    </location>
</feature>
<dbReference type="InterPro" id="IPR031161">
    <property type="entry name" value="Peptidase_M60_dom"/>
</dbReference>
<dbReference type="Proteomes" id="UP000293483">
    <property type="component" value="Unassembled WGS sequence"/>
</dbReference>
<proteinExistence type="predicted"/>
<organism evidence="3 4">
    <name type="scientific">Acinetobacter bouvetii</name>
    <dbReference type="NCBI Taxonomy" id="202951"/>
    <lineage>
        <taxon>Bacteria</taxon>
        <taxon>Pseudomonadati</taxon>
        <taxon>Pseudomonadota</taxon>
        <taxon>Gammaproteobacteria</taxon>
        <taxon>Moraxellales</taxon>
        <taxon>Moraxellaceae</taxon>
        <taxon>Acinetobacter</taxon>
    </lineage>
</organism>
<comment type="caution">
    <text evidence="3">The sequence shown here is derived from an EMBL/GenBank/DDBJ whole genome shotgun (WGS) entry which is preliminary data.</text>
</comment>
<name>A0A4Q7AP86_9GAMM</name>
<dbReference type="Pfam" id="PF18642">
    <property type="entry name" value="IMPa_helical"/>
    <property type="match status" value="1"/>
</dbReference>
<dbReference type="InterPro" id="IPR040711">
    <property type="entry name" value="IMPa_N_2"/>
</dbReference>
<gene>
    <name evidence="3" type="ORF">EXE25_15245</name>
</gene>
<accession>A0A4Q7AP86</accession>
<evidence type="ECO:0000259" key="2">
    <source>
        <dbReference type="PROSITE" id="PS51723"/>
    </source>
</evidence>
<evidence type="ECO:0000256" key="1">
    <source>
        <dbReference type="SAM" id="MobiDB-lite"/>
    </source>
</evidence>
<feature type="domain" description="Peptidase M60" evidence="2">
    <location>
        <begin position="452"/>
        <end position="781"/>
    </location>
</feature>
<dbReference type="PROSITE" id="PS51257">
    <property type="entry name" value="PROKAR_LIPOPROTEIN"/>
    <property type="match status" value="1"/>
</dbReference>
<reference evidence="3 4" key="1">
    <citation type="submission" date="2019-02" db="EMBL/GenBank/DDBJ databases">
        <title>The Batch Genome Submission of Acinetobacter spp. strains.</title>
        <authorList>
            <person name="Qin J."/>
            <person name="Hu Y."/>
            <person name="Ye H."/>
            <person name="Wei L."/>
            <person name="Feng Y."/>
            <person name="Zong Z."/>
        </authorList>
    </citation>
    <scope>NUCLEOTIDE SEQUENCE [LARGE SCALE GENOMIC DNA]</scope>
    <source>
        <strain evidence="3 4">WCHABo060081</strain>
    </source>
</reference>
<dbReference type="Pfam" id="PF18650">
    <property type="entry name" value="IMPa_N_2"/>
    <property type="match status" value="1"/>
</dbReference>
<protein>
    <recommendedName>
        <fullName evidence="2">Peptidase M60 domain-containing protein</fullName>
    </recommendedName>
</protein>
<dbReference type="RefSeq" id="WP_130147729.1">
    <property type="nucleotide sequence ID" value="NZ_SGSU01000019.1"/>
</dbReference>
<feature type="compositionally biased region" description="Polar residues" evidence="1">
    <location>
        <begin position="41"/>
        <end position="50"/>
    </location>
</feature>
<dbReference type="NCBIfam" id="NF038322">
    <property type="entry name" value="ImpA_fam_HExGH"/>
    <property type="match status" value="1"/>
</dbReference>
<evidence type="ECO:0000313" key="3">
    <source>
        <dbReference type="EMBL" id="RZG64925.1"/>
    </source>
</evidence>
<feature type="compositionally biased region" description="Low complexity" evidence="1">
    <location>
        <begin position="28"/>
        <end position="40"/>
    </location>
</feature>
<dbReference type="SMART" id="SM01276">
    <property type="entry name" value="M60-like"/>
    <property type="match status" value="1"/>
</dbReference>
<dbReference type="AlphaFoldDB" id="A0A4Q7AP86"/>